<sequence length="831" mass="96304">MKKYFFPKSISSHGGEQLPKSPATRDKKQSPQKRWKTESLGSVENKFQKPEHNVPVCEGKVTEKKTLSRTRSLVLRRSRSFQMPTEADNGSSFCEQDLTGLRDWKNIPLTHRRCDCSDCDHQFRNDNSRSEKFNVATVQIPRTEVLRDRSCSCPSNSSSPRSSLGSTSMPGKVLDLYIDGEHHQEMKHGISDHYPKSSEGSNLFFLSNGAPRNYPLRSENQHESPRKLAKDVVERLLRIEQICDPNKHEEQDDILDKHLDGQNSKLFPEEKEDLTDLALQRKLEEVKERVQVAERTLFRNCSVESLRDLELEICDQLQCRIAERNAYKKAVSLLKDETHSAIVKLEREKDEMSSRLQKELNRRSDEWEIKLREFQSEEHRLRDRVRELAEQNVSLQRKISGFYNKEKEYTDRLSGMEVHLKNLIAEVDIARSEKDNLLDKLSEIQDKLKVSEEVQYSLDRKYKEKEEEYMELTKIVSRLQGTCNEQERTIDGLRQCSNSENLTNKWQMEQLRLTGVEQDLRRQLETCTAETSSLRSENIYLFERLKSTGKVGGSSALKLEHELESYVQCLQNTGLSLLNESIQMCENLHGALDRKTISEGSIESHSLVQYGMKVQEFRKGLEQLTRSLGKTASVLKEKADIASSEPELSEDPSNREVFEDDLKSELKEERLLTSILKEKLYFKEKEVERMQVELARALRSHDVLKREIQDAADTVSCVNHKMKNLELQMIQKDGTINQLQGDIRSYDEEVTSTRGVLSKVTQERDLMWQEVKGYNEKNMLLNLEIESLKKKIEALEEDTLLKDGQITILKDSLNNAKSFNLLFETEHVNEF</sequence>
<keyword evidence="5" id="KW-1185">Reference proteome</keyword>
<dbReference type="InterPro" id="IPR056070">
    <property type="entry name" value="DUF7653"/>
</dbReference>
<dbReference type="KEGG" id="cqi:110714740"/>
<feature type="coiled-coil region" evidence="1">
    <location>
        <begin position="771"/>
        <end position="798"/>
    </location>
</feature>
<dbReference type="PANTHER" id="PTHR47491:SF5">
    <property type="entry name" value="CAP-GLY DOMAIN LINKER"/>
    <property type="match status" value="1"/>
</dbReference>
<dbReference type="GeneID" id="110714740"/>
<evidence type="ECO:0000256" key="1">
    <source>
        <dbReference type="SAM" id="Coils"/>
    </source>
</evidence>
<dbReference type="EnsemblPlants" id="AUR62020951-RA">
    <property type="protein sequence ID" value="AUR62020951-RA:cds"/>
    <property type="gene ID" value="AUR62020951"/>
</dbReference>
<reference evidence="4" key="2">
    <citation type="submission" date="2021-03" db="UniProtKB">
        <authorList>
            <consortium name="EnsemblPlants"/>
        </authorList>
    </citation>
    <scope>IDENTIFICATION</scope>
</reference>
<feature type="region of interest" description="Disordered" evidence="2">
    <location>
        <begin position="149"/>
        <end position="170"/>
    </location>
</feature>
<dbReference type="OMA" id="NHSCSTI"/>
<dbReference type="OrthoDB" id="1938127at2759"/>
<dbReference type="RefSeq" id="XP_021748974.1">
    <property type="nucleotide sequence ID" value="XM_021893282.1"/>
</dbReference>
<gene>
    <name evidence="4" type="primary">LOC110714740</name>
</gene>
<reference evidence="4" key="1">
    <citation type="journal article" date="2017" name="Nature">
        <title>The genome of Chenopodium quinoa.</title>
        <authorList>
            <person name="Jarvis D.E."/>
            <person name="Ho Y.S."/>
            <person name="Lightfoot D.J."/>
            <person name="Schmoeckel S.M."/>
            <person name="Li B."/>
            <person name="Borm T.J.A."/>
            <person name="Ohyanagi H."/>
            <person name="Mineta K."/>
            <person name="Michell C.T."/>
            <person name="Saber N."/>
            <person name="Kharbatia N.M."/>
            <person name="Rupper R.R."/>
            <person name="Sharp A.R."/>
            <person name="Dally N."/>
            <person name="Boughton B.A."/>
            <person name="Woo Y.H."/>
            <person name="Gao G."/>
            <person name="Schijlen E.G.W.M."/>
            <person name="Guo X."/>
            <person name="Momin A.A."/>
            <person name="Negrao S."/>
            <person name="Al-Babili S."/>
            <person name="Gehring C."/>
            <person name="Roessner U."/>
            <person name="Jung C."/>
            <person name="Murphy K."/>
            <person name="Arold S.T."/>
            <person name="Gojobori T."/>
            <person name="van der Linden C.G."/>
            <person name="van Loo E.N."/>
            <person name="Jellen E.N."/>
            <person name="Maughan P.J."/>
            <person name="Tester M."/>
        </authorList>
    </citation>
    <scope>NUCLEOTIDE SEQUENCE [LARGE SCALE GENOMIC DNA]</scope>
    <source>
        <strain evidence="4">cv. PI 614886</strain>
    </source>
</reference>
<dbReference type="Proteomes" id="UP000596660">
    <property type="component" value="Unplaced"/>
</dbReference>
<dbReference type="RefSeq" id="XP_021748973.1">
    <property type="nucleotide sequence ID" value="XM_021893281.1"/>
</dbReference>
<dbReference type="Gramene" id="AUR62020951-RA">
    <property type="protein sequence ID" value="AUR62020951-RA:cds"/>
    <property type="gene ID" value="AUR62020951"/>
</dbReference>
<feature type="coiled-coil region" evidence="1">
    <location>
        <begin position="335"/>
        <end position="482"/>
    </location>
</feature>
<evidence type="ECO:0000256" key="2">
    <source>
        <dbReference type="SAM" id="MobiDB-lite"/>
    </source>
</evidence>
<feature type="compositionally biased region" description="Low complexity" evidence="2">
    <location>
        <begin position="151"/>
        <end position="168"/>
    </location>
</feature>
<evidence type="ECO:0000313" key="5">
    <source>
        <dbReference type="Proteomes" id="UP000596660"/>
    </source>
</evidence>
<keyword evidence="1" id="KW-0175">Coiled coil</keyword>
<feature type="coiled-coil region" evidence="1">
    <location>
        <begin position="687"/>
        <end position="714"/>
    </location>
</feature>
<dbReference type="Pfam" id="PF24670">
    <property type="entry name" value="DUF7653"/>
    <property type="match status" value="1"/>
</dbReference>
<evidence type="ECO:0000313" key="4">
    <source>
        <dbReference type="EnsemblPlants" id="AUR62020951-RA:cds"/>
    </source>
</evidence>
<feature type="region of interest" description="Disordered" evidence="2">
    <location>
        <begin position="1"/>
        <end position="44"/>
    </location>
</feature>
<dbReference type="AlphaFoldDB" id="A0A803LZQ0"/>
<proteinExistence type="predicted"/>
<organism evidence="4 5">
    <name type="scientific">Chenopodium quinoa</name>
    <name type="common">Quinoa</name>
    <dbReference type="NCBI Taxonomy" id="63459"/>
    <lineage>
        <taxon>Eukaryota</taxon>
        <taxon>Viridiplantae</taxon>
        <taxon>Streptophyta</taxon>
        <taxon>Embryophyta</taxon>
        <taxon>Tracheophyta</taxon>
        <taxon>Spermatophyta</taxon>
        <taxon>Magnoliopsida</taxon>
        <taxon>eudicotyledons</taxon>
        <taxon>Gunneridae</taxon>
        <taxon>Pentapetalae</taxon>
        <taxon>Caryophyllales</taxon>
        <taxon>Chenopodiaceae</taxon>
        <taxon>Chenopodioideae</taxon>
        <taxon>Atripliceae</taxon>
        <taxon>Chenopodium</taxon>
    </lineage>
</organism>
<dbReference type="SMR" id="A0A803LZQ0"/>
<feature type="domain" description="DUF7653" evidence="3">
    <location>
        <begin position="518"/>
        <end position="638"/>
    </location>
</feature>
<accession>A0A803LZQ0</accession>
<dbReference type="PANTHER" id="PTHR47491">
    <property type="entry name" value="CAP-GLY DOMAIN LINKER"/>
    <property type="match status" value="1"/>
</dbReference>
<protein>
    <recommendedName>
        <fullName evidence="3">DUF7653 domain-containing protein</fullName>
    </recommendedName>
</protein>
<name>A0A803LZQ0_CHEQI</name>
<evidence type="ECO:0000259" key="3">
    <source>
        <dbReference type="Pfam" id="PF24670"/>
    </source>
</evidence>